<dbReference type="PANTHER" id="PTHR24094:SF15">
    <property type="entry name" value="AMP-DEPENDENT SYNTHETASE_LIGASE DOMAIN-CONTAINING PROTEIN-RELATED"/>
    <property type="match status" value="1"/>
</dbReference>
<organism evidence="2 3">
    <name type="scientific">Corynebacterium uterequi</name>
    <dbReference type="NCBI Taxonomy" id="1072256"/>
    <lineage>
        <taxon>Bacteria</taxon>
        <taxon>Bacillati</taxon>
        <taxon>Actinomycetota</taxon>
        <taxon>Actinomycetes</taxon>
        <taxon>Mycobacteriales</taxon>
        <taxon>Corynebacteriaceae</taxon>
        <taxon>Corynebacterium</taxon>
    </lineage>
</organism>
<dbReference type="InterPro" id="IPR011089">
    <property type="entry name" value="GmrSD_C"/>
</dbReference>
<gene>
    <name evidence="2" type="ORF">CUTER_04245</name>
</gene>
<dbReference type="PATRIC" id="fig|1072256.5.peg.842"/>
<dbReference type="Proteomes" id="UP000035548">
    <property type="component" value="Chromosome"/>
</dbReference>
<evidence type="ECO:0000313" key="2">
    <source>
        <dbReference type="EMBL" id="AKK10855.1"/>
    </source>
</evidence>
<dbReference type="KEGG" id="cut:CUTER_04245"/>
<accession>A0A0G3HDR6</accession>
<dbReference type="PANTHER" id="PTHR24094">
    <property type="entry name" value="SECRETED PROTEIN"/>
    <property type="match status" value="1"/>
</dbReference>
<name>A0A0G3HDR6_9CORY</name>
<dbReference type="Pfam" id="PF07510">
    <property type="entry name" value="GmrSD_C"/>
    <property type="match status" value="1"/>
</dbReference>
<evidence type="ECO:0000259" key="1">
    <source>
        <dbReference type="Pfam" id="PF07510"/>
    </source>
</evidence>
<keyword evidence="3" id="KW-1185">Reference proteome</keyword>
<dbReference type="EMBL" id="CP011546">
    <property type="protein sequence ID" value="AKK10855.1"/>
    <property type="molecule type" value="Genomic_DNA"/>
</dbReference>
<protein>
    <submittedName>
        <fullName evidence="2">Putative DUF1524 family protein</fullName>
    </submittedName>
</protein>
<dbReference type="RefSeq" id="WP_082121397.1">
    <property type="nucleotide sequence ID" value="NZ_CP011546.1"/>
</dbReference>
<evidence type="ECO:0000313" key="3">
    <source>
        <dbReference type="Proteomes" id="UP000035548"/>
    </source>
</evidence>
<dbReference type="AlphaFoldDB" id="A0A0G3HDR6"/>
<dbReference type="STRING" id="1072256.CUTER_04245"/>
<dbReference type="OrthoDB" id="5196645at2"/>
<proteinExistence type="predicted"/>
<sequence>MRRRLFRIYVGLLAAATLAYSLSWGLPWLFPRVSPNLPRVSYSLADTARLASRPNQPGYDRDAFGGWARVGPCSTRELAMTAVYHHDGCRSFGQAVDPYTGRLMLADDTEIDHIVPLAAAWDLGAWQWDAQTRRRFANDPLNLVVTSAEANQDKSDQLPASWLPSARRNRCWYARRVGAVVDAYQLALPSSDARAMLRQCPDDWWRVGGWRRGSRASTPLSSEFFDRVFTRKTTDV</sequence>
<reference evidence="2 3" key="1">
    <citation type="journal article" date="2015" name="Genome Announc.">
        <title>Virulence Factor Genes Detected in the Complete Genome Sequence of Corynebacterium uterequi DSM 45634, Isolated from the Uterus of a Maiden Mare.</title>
        <authorList>
            <person name="Ruckert C."/>
            <person name="Kriete M."/>
            <person name="Jaenicke S."/>
            <person name="Winkler A."/>
            <person name="Tauch A."/>
        </authorList>
    </citation>
    <scope>NUCLEOTIDE SEQUENCE [LARGE SCALE GENOMIC DNA]</scope>
    <source>
        <strain evidence="2 3">DSM 45634</strain>
    </source>
</reference>
<feature type="domain" description="GmrSD restriction endonucleases C-terminal" evidence="1">
    <location>
        <begin position="109"/>
        <end position="172"/>
    </location>
</feature>
<reference evidence="3" key="2">
    <citation type="submission" date="2015-05" db="EMBL/GenBank/DDBJ databases">
        <title>Complete genome sequence of Corynebacterium uterequi DSM 45634, isolated from the uterus of a maiden mare.</title>
        <authorList>
            <person name="Ruckert C."/>
            <person name="Albersmeier A."/>
            <person name="Winkler A."/>
            <person name="Tauch A."/>
        </authorList>
    </citation>
    <scope>NUCLEOTIDE SEQUENCE [LARGE SCALE GENOMIC DNA]</scope>
    <source>
        <strain evidence="3">DSM 45634</strain>
    </source>
</reference>